<dbReference type="Proteomes" id="UP000010411">
    <property type="component" value="Unassembled WGS sequence"/>
</dbReference>
<name>L1L5B3_9ACTN</name>
<sequence>MLPPGASRLVSSAIASGDGMKQRRTIVGGAGAGHGPAPLAGLVTTDQGDPPRPPAPAFSM</sequence>
<protein>
    <submittedName>
        <fullName evidence="2">Uncharacterized protein</fullName>
    </submittedName>
</protein>
<proteinExistence type="predicted"/>
<gene>
    <name evidence="2" type="ORF">STRIP9103_09485</name>
</gene>
<reference evidence="2 3" key="1">
    <citation type="submission" date="2012-11" db="EMBL/GenBank/DDBJ databases">
        <authorList>
            <person name="Huguet-Tapia J.C."/>
            <person name="Durkin A.S."/>
            <person name="Pettis G.S."/>
            <person name="Badger J.H."/>
        </authorList>
    </citation>
    <scope>NUCLEOTIDE SEQUENCE [LARGE SCALE GENOMIC DNA]</scope>
    <source>
        <strain evidence="2 3">91-03</strain>
    </source>
</reference>
<dbReference type="EMBL" id="AEJC01000101">
    <property type="protein sequence ID" value="EKX68117.1"/>
    <property type="molecule type" value="Genomic_DNA"/>
</dbReference>
<feature type="compositionally biased region" description="Pro residues" evidence="1">
    <location>
        <begin position="50"/>
        <end position="60"/>
    </location>
</feature>
<comment type="caution">
    <text evidence="2">The sequence shown here is derived from an EMBL/GenBank/DDBJ whole genome shotgun (WGS) entry which is preliminary data.</text>
</comment>
<organism evidence="2 3">
    <name type="scientific">Streptomyces ipomoeae 91-03</name>
    <dbReference type="NCBI Taxonomy" id="698759"/>
    <lineage>
        <taxon>Bacteria</taxon>
        <taxon>Bacillati</taxon>
        <taxon>Actinomycetota</taxon>
        <taxon>Actinomycetes</taxon>
        <taxon>Kitasatosporales</taxon>
        <taxon>Streptomycetaceae</taxon>
        <taxon>Streptomyces</taxon>
    </lineage>
</organism>
<keyword evidence="3" id="KW-1185">Reference proteome</keyword>
<evidence type="ECO:0000256" key="1">
    <source>
        <dbReference type="SAM" id="MobiDB-lite"/>
    </source>
</evidence>
<dbReference type="PATRIC" id="fig|698759.3.peg.1344"/>
<accession>L1L5B3</accession>
<feature type="region of interest" description="Disordered" evidence="1">
    <location>
        <begin position="13"/>
        <end position="60"/>
    </location>
</feature>
<dbReference type="AlphaFoldDB" id="L1L5B3"/>
<evidence type="ECO:0000313" key="3">
    <source>
        <dbReference type="Proteomes" id="UP000010411"/>
    </source>
</evidence>
<evidence type="ECO:0000313" key="2">
    <source>
        <dbReference type="EMBL" id="EKX68117.1"/>
    </source>
</evidence>